<dbReference type="NCBIfam" id="TIGR00323">
    <property type="entry name" value="eIF-6"/>
    <property type="match status" value="1"/>
</dbReference>
<dbReference type="STRING" id="7070.D6WFX9"/>
<dbReference type="AlphaFoldDB" id="D6WFX9"/>
<evidence type="ECO:0000256" key="6">
    <source>
        <dbReference type="HAMAP-Rule" id="MF_03132"/>
    </source>
</evidence>
<dbReference type="SUPFAM" id="SSF55909">
    <property type="entry name" value="Pentein"/>
    <property type="match status" value="1"/>
</dbReference>
<keyword evidence="3 6" id="KW-0648">Protein biosynthesis</keyword>
<dbReference type="EMBL" id="KQ971328">
    <property type="protein sequence ID" value="EEZ99776.1"/>
    <property type="molecule type" value="Genomic_DNA"/>
</dbReference>
<dbReference type="GO" id="GO:0005634">
    <property type="term" value="C:nucleus"/>
    <property type="evidence" value="ECO:0000318"/>
    <property type="project" value="GO_Central"/>
</dbReference>
<dbReference type="PhylomeDB" id="D6WFX9"/>
<comment type="subcellular location">
    <subcellularLocation>
        <location evidence="6">Cytoplasm</location>
    </subcellularLocation>
    <subcellularLocation>
        <location evidence="6">Nucleus</location>
        <location evidence="6">Nucleolus</location>
    </subcellularLocation>
    <text evidence="6">Shuttles between cytoplasm and nucleus/nucleolus.</text>
</comment>
<dbReference type="GO" id="GO:0005730">
    <property type="term" value="C:nucleolus"/>
    <property type="evidence" value="ECO:0007669"/>
    <property type="project" value="UniProtKB-SubCell"/>
</dbReference>
<evidence type="ECO:0000256" key="2">
    <source>
        <dbReference type="ARBA" id="ARBA00022540"/>
    </source>
</evidence>
<dbReference type="Gene3D" id="3.75.10.10">
    <property type="entry name" value="L-arginine/glycine Amidinotransferase, Chain A"/>
    <property type="match status" value="1"/>
</dbReference>
<comment type="similarity">
    <text evidence="6">Belongs to the eIF-6 family.</text>
</comment>
<dbReference type="GO" id="GO:0043023">
    <property type="term" value="F:ribosomal large subunit binding"/>
    <property type="evidence" value="ECO:0000318"/>
    <property type="project" value="GO_Central"/>
</dbReference>
<keyword evidence="4 6" id="KW-0539">Nucleus</keyword>
<dbReference type="FunFam" id="3.75.10.10:FF:000001">
    <property type="entry name" value="Eukaryotic translation initiation factor 6"/>
    <property type="match status" value="1"/>
</dbReference>
<dbReference type="PANTHER" id="PTHR10784">
    <property type="entry name" value="TRANSLATION INITIATION FACTOR 6"/>
    <property type="match status" value="1"/>
</dbReference>
<dbReference type="HAMAP" id="MF_00032">
    <property type="entry name" value="eIF_6"/>
    <property type="match status" value="1"/>
</dbReference>
<evidence type="ECO:0000256" key="1">
    <source>
        <dbReference type="ARBA" id="ARBA00022490"/>
    </source>
</evidence>
<dbReference type="SMART" id="SM00654">
    <property type="entry name" value="eIF6"/>
    <property type="match status" value="1"/>
</dbReference>
<reference evidence="7 8" key="1">
    <citation type="journal article" date="2008" name="Nature">
        <title>The genome of the model beetle and pest Tribolium castaneum.</title>
        <authorList>
            <consortium name="Tribolium Genome Sequencing Consortium"/>
            <person name="Richards S."/>
            <person name="Gibbs R.A."/>
            <person name="Weinstock G.M."/>
            <person name="Brown S.J."/>
            <person name="Denell R."/>
            <person name="Beeman R.W."/>
            <person name="Gibbs R."/>
            <person name="Beeman R.W."/>
            <person name="Brown S.J."/>
            <person name="Bucher G."/>
            <person name="Friedrich M."/>
            <person name="Grimmelikhuijzen C.J."/>
            <person name="Klingler M."/>
            <person name="Lorenzen M."/>
            <person name="Richards S."/>
            <person name="Roth S."/>
            <person name="Schroder R."/>
            <person name="Tautz D."/>
            <person name="Zdobnov E.M."/>
            <person name="Muzny D."/>
            <person name="Gibbs R.A."/>
            <person name="Weinstock G.M."/>
            <person name="Attaway T."/>
            <person name="Bell S."/>
            <person name="Buhay C.J."/>
            <person name="Chandrabose M.N."/>
            <person name="Chavez D."/>
            <person name="Clerk-Blankenburg K.P."/>
            <person name="Cree A."/>
            <person name="Dao M."/>
            <person name="Davis C."/>
            <person name="Chacko J."/>
            <person name="Dinh H."/>
            <person name="Dugan-Rocha S."/>
            <person name="Fowler G."/>
            <person name="Garner T.T."/>
            <person name="Garnes J."/>
            <person name="Gnirke A."/>
            <person name="Hawes A."/>
            <person name="Hernandez J."/>
            <person name="Hines S."/>
            <person name="Holder M."/>
            <person name="Hume J."/>
            <person name="Jhangiani S.N."/>
            <person name="Joshi V."/>
            <person name="Khan Z.M."/>
            <person name="Jackson L."/>
            <person name="Kovar C."/>
            <person name="Kowis A."/>
            <person name="Lee S."/>
            <person name="Lewis L.R."/>
            <person name="Margolis J."/>
            <person name="Morgan M."/>
            <person name="Nazareth L.V."/>
            <person name="Nguyen N."/>
            <person name="Okwuonu G."/>
            <person name="Parker D."/>
            <person name="Richards S."/>
            <person name="Ruiz S.J."/>
            <person name="Santibanez J."/>
            <person name="Savard J."/>
            <person name="Scherer S.E."/>
            <person name="Schneider B."/>
            <person name="Sodergren E."/>
            <person name="Tautz D."/>
            <person name="Vattahil S."/>
            <person name="Villasana D."/>
            <person name="White C.S."/>
            <person name="Wright R."/>
            <person name="Park Y."/>
            <person name="Beeman R.W."/>
            <person name="Lord J."/>
            <person name="Oppert B."/>
            <person name="Lorenzen M."/>
            <person name="Brown S."/>
            <person name="Wang L."/>
            <person name="Savard J."/>
            <person name="Tautz D."/>
            <person name="Richards S."/>
            <person name="Weinstock G."/>
            <person name="Gibbs R.A."/>
            <person name="Liu Y."/>
            <person name="Worley K."/>
            <person name="Weinstock G."/>
            <person name="Elsik C.G."/>
            <person name="Reese J.T."/>
            <person name="Elhaik E."/>
            <person name="Landan G."/>
            <person name="Graur D."/>
            <person name="Arensburger P."/>
            <person name="Atkinson P."/>
            <person name="Beeman R.W."/>
            <person name="Beidler J."/>
            <person name="Brown S.J."/>
            <person name="Demuth J.P."/>
            <person name="Drury D.W."/>
            <person name="Du Y.Z."/>
            <person name="Fujiwara H."/>
            <person name="Lorenzen M."/>
            <person name="Maselli V."/>
            <person name="Osanai M."/>
            <person name="Park Y."/>
            <person name="Robertson H.M."/>
            <person name="Tu Z."/>
            <person name="Wang J.J."/>
            <person name="Wang S."/>
            <person name="Richards S."/>
            <person name="Song H."/>
            <person name="Zhang L."/>
            <person name="Sodergren E."/>
            <person name="Werner D."/>
            <person name="Stanke M."/>
            <person name="Morgenstern B."/>
            <person name="Solovyev V."/>
            <person name="Kosarev P."/>
            <person name="Brown G."/>
            <person name="Chen H.C."/>
            <person name="Ermolaeva O."/>
            <person name="Hlavina W."/>
            <person name="Kapustin Y."/>
            <person name="Kiryutin B."/>
            <person name="Kitts P."/>
            <person name="Maglott D."/>
            <person name="Pruitt K."/>
            <person name="Sapojnikov V."/>
            <person name="Souvorov A."/>
            <person name="Mackey A.J."/>
            <person name="Waterhouse R.M."/>
            <person name="Wyder S."/>
            <person name="Zdobnov E.M."/>
            <person name="Zdobnov E.M."/>
            <person name="Wyder S."/>
            <person name="Kriventseva E.V."/>
            <person name="Kadowaki T."/>
            <person name="Bork P."/>
            <person name="Aranda M."/>
            <person name="Bao R."/>
            <person name="Beermann A."/>
            <person name="Berns N."/>
            <person name="Bolognesi R."/>
            <person name="Bonneton F."/>
            <person name="Bopp D."/>
            <person name="Brown S.J."/>
            <person name="Bucher G."/>
            <person name="Butts T."/>
            <person name="Chaumot A."/>
            <person name="Denell R.E."/>
            <person name="Ferrier D.E."/>
            <person name="Friedrich M."/>
            <person name="Gordon C.M."/>
            <person name="Jindra M."/>
            <person name="Klingler M."/>
            <person name="Lan Q."/>
            <person name="Lattorff H.M."/>
            <person name="Laudet V."/>
            <person name="von Levetsow C."/>
            <person name="Liu Z."/>
            <person name="Lutz R."/>
            <person name="Lynch J.A."/>
            <person name="da Fonseca R.N."/>
            <person name="Posnien N."/>
            <person name="Reuter R."/>
            <person name="Roth S."/>
            <person name="Savard J."/>
            <person name="Schinko J.B."/>
            <person name="Schmitt C."/>
            <person name="Schoppmeier M."/>
            <person name="Schroder R."/>
            <person name="Shippy T.D."/>
            <person name="Simonnet F."/>
            <person name="Marques-Souza H."/>
            <person name="Tautz D."/>
            <person name="Tomoyasu Y."/>
            <person name="Trauner J."/>
            <person name="Van der Zee M."/>
            <person name="Vervoort M."/>
            <person name="Wittkopp N."/>
            <person name="Wimmer E.A."/>
            <person name="Yang X."/>
            <person name="Jones A.K."/>
            <person name="Sattelle D.B."/>
            <person name="Ebert P.R."/>
            <person name="Nelson D."/>
            <person name="Scott J.G."/>
            <person name="Beeman R.W."/>
            <person name="Muthukrishnan S."/>
            <person name="Kramer K.J."/>
            <person name="Arakane Y."/>
            <person name="Beeman R.W."/>
            <person name="Zhu Q."/>
            <person name="Hogenkamp D."/>
            <person name="Dixit R."/>
            <person name="Oppert B."/>
            <person name="Jiang H."/>
            <person name="Zou Z."/>
            <person name="Marshall J."/>
            <person name="Elpidina E."/>
            <person name="Vinokurov K."/>
            <person name="Oppert C."/>
            <person name="Zou Z."/>
            <person name="Evans J."/>
            <person name="Lu Z."/>
            <person name="Zhao P."/>
            <person name="Sumathipala N."/>
            <person name="Altincicek B."/>
            <person name="Vilcinskas A."/>
            <person name="Williams M."/>
            <person name="Hultmark D."/>
            <person name="Hetru C."/>
            <person name="Jiang H."/>
            <person name="Grimmelikhuijzen C.J."/>
            <person name="Hauser F."/>
            <person name="Cazzamali G."/>
            <person name="Williamson M."/>
            <person name="Park Y."/>
            <person name="Li B."/>
            <person name="Tanaka Y."/>
            <person name="Predel R."/>
            <person name="Neupert S."/>
            <person name="Schachtner J."/>
            <person name="Verleyen P."/>
            <person name="Raible F."/>
            <person name="Bork P."/>
            <person name="Friedrich M."/>
            <person name="Walden K.K."/>
            <person name="Robertson H.M."/>
            <person name="Angeli S."/>
            <person name="Foret S."/>
            <person name="Bucher G."/>
            <person name="Schuetz S."/>
            <person name="Maleszka R."/>
            <person name="Wimmer E.A."/>
            <person name="Beeman R.W."/>
            <person name="Lorenzen M."/>
            <person name="Tomoyasu Y."/>
            <person name="Miller S.C."/>
            <person name="Grossmann D."/>
            <person name="Bucher G."/>
        </authorList>
    </citation>
    <scope>NUCLEOTIDE SEQUENCE [LARGE SCALE GENOMIC DNA]</scope>
    <source>
        <strain evidence="7 8">Georgia GA2</strain>
    </source>
</reference>
<keyword evidence="8" id="KW-1185">Reference proteome</keyword>
<evidence type="ECO:0000313" key="8">
    <source>
        <dbReference type="Proteomes" id="UP000007266"/>
    </source>
</evidence>
<keyword evidence="1 6" id="KW-0963">Cytoplasm</keyword>
<sequence length="288" mass="32246">MSSDNSNCDITPTRNYTSSNERDSWCLIRKITKENDLPHGDPWLISKQEFRMRKMYVWSEIEAVFRLQYGGSNEIGAFMRLTNSYCLIGGDPQKYEKVEGMIEGDIQWGSVVNTSLAGCEIVGRLCVGNKNGLLVPEMTYDTELQRLKEELPETVKISKIEDKLSALGNVVVCNDSVALIHPDLDRETEEVIADTLQVEVFRHMIANNPLVGSHCVFNYYGGLVNPDISQNELENLSSLLELSLVPGTVNQGNKLVGSGVICNDRLAYAGMKTTAREFTDIEKAFHLR</sequence>
<reference evidence="7 8" key="2">
    <citation type="journal article" date="2010" name="Nucleic Acids Res.">
        <title>BeetleBase in 2010: revisions to provide comprehensive genomic information for Tribolium castaneum.</title>
        <authorList>
            <person name="Kim H.S."/>
            <person name="Murphy T."/>
            <person name="Xia J."/>
            <person name="Caragea D."/>
            <person name="Park Y."/>
            <person name="Beeman R.W."/>
            <person name="Lorenzen M.D."/>
            <person name="Butcher S."/>
            <person name="Manak J.R."/>
            <person name="Brown S.J."/>
        </authorList>
    </citation>
    <scope>GENOME REANNOTATION</scope>
    <source>
        <strain evidence="7 8">Georgia GA2</strain>
    </source>
</reference>
<evidence type="ECO:0000256" key="3">
    <source>
        <dbReference type="ARBA" id="ARBA00022917"/>
    </source>
</evidence>
<dbReference type="Proteomes" id="UP000007266">
    <property type="component" value="Linkage group 3"/>
</dbReference>
<keyword evidence="2 6" id="KW-0396">Initiation factor</keyword>
<dbReference type="GO" id="GO:1902626">
    <property type="term" value="P:assembly of large subunit precursor of preribosome"/>
    <property type="evidence" value="ECO:0000318"/>
    <property type="project" value="GO_Central"/>
</dbReference>
<dbReference type="GO" id="GO:0042256">
    <property type="term" value="P:cytosolic ribosome assembly"/>
    <property type="evidence" value="ECO:0007669"/>
    <property type="project" value="UniProtKB-UniRule"/>
</dbReference>
<dbReference type="GO" id="GO:0003743">
    <property type="term" value="F:translation initiation factor activity"/>
    <property type="evidence" value="ECO:0007669"/>
    <property type="project" value="UniProtKB-UniRule"/>
</dbReference>
<dbReference type="HOGENOM" id="CLU_071894_0_0_1"/>
<dbReference type="InterPro" id="IPR002769">
    <property type="entry name" value="eIF6"/>
</dbReference>
<organism evidence="7 8">
    <name type="scientific">Tribolium castaneum</name>
    <name type="common">Red flour beetle</name>
    <dbReference type="NCBI Taxonomy" id="7070"/>
    <lineage>
        <taxon>Eukaryota</taxon>
        <taxon>Metazoa</taxon>
        <taxon>Ecdysozoa</taxon>
        <taxon>Arthropoda</taxon>
        <taxon>Hexapoda</taxon>
        <taxon>Insecta</taxon>
        <taxon>Pterygota</taxon>
        <taxon>Neoptera</taxon>
        <taxon>Endopterygota</taxon>
        <taxon>Coleoptera</taxon>
        <taxon>Polyphaga</taxon>
        <taxon>Cucujiformia</taxon>
        <taxon>Tenebrionidae</taxon>
        <taxon>Tenebrionidae incertae sedis</taxon>
        <taxon>Tribolium</taxon>
    </lineage>
</organism>
<dbReference type="Pfam" id="PF01912">
    <property type="entry name" value="eIF-6"/>
    <property type="match status" value="1"/>
</dbReference>
<dbReference type="GO" id="GO:0000470">
    <property type="term" value="P:maturation of LSU-rRNA"/>
    <property type="evidence" value="ECO:0000318"/>
    <property type="project" value="GO_Central"/>
</dbReference>
<dbReference type="eggNOG" id="KOG3185">
    <property type="taxonomic scope" value="Eukaryota"/>
</dbReference>
<dbReference type="GO" id="GO:0005829">
    <property type="term" value="C:cytosol"/>
    <property type="evidence" value="ECO:0000318"/>
    <property type="project" value="GO_Central"/>
</dbReference>
<gene>
    <name evidence="6" type="primary">EIF6</name>
    <name evidence="7" type="synonym">AUGUSTUS-3.0.2_02555</name>
    <name evidence="7" type="ORF">TcasGA2_TC002555</name>
</gene>
<dbReference type="GO" id="GO:0000054">
    <property type="term" value="P:ribosomal subunit export from nucleus"/>
    <property type="evidence" value="ECO:0000318"/>
    <property type="project" value="GO_Central"/>
</dbReference>
<dbReference type="GO" id="GO:0000460">
    <property type="term" value="P:maturation of 5.8S rRNA"/>
    <property type="evidence" value="ECO:0000318"/>
    <property type="project" value="GO_Central"/>
</dbReference>
<name>D6WFX9_TRICA</name>
<comment type="function">
    <text evidence="6">Binds to the 60S ribosomal subunit and prevents its association with the 40S ribosomal subunit to form the 80S initiation complex in the cytoplasm. May also be involved in ribosome biogenesis.</text>
</comment>
<comment type="subunit">
    <text evidence="5">Monomer. Associates with the 60S ribosomal subunit. Interacts with RACK1. Interacts with DICER1, AGO2, TARBP2, MOV10 and RPL7A; they form a large RNA-induced silencing complex (RISC).</text>
</comment>
<keyword evidence="6" id="KW-0690">Ribosome biogenesis</keyword>
<accession>D6WFX9</accession>
<proteinExistence type="inferred from homology"/>
<evidence type="ECO:0000313" key="7">
    <source>
        <dbReference type="EMBL" id="EEZ99776.1"/>
    </source>
</evidence>
<protein>
    <recommendedName>
        <fullName evidence="6">Eukaryotic translation initiation factor 6</fullName>
        <shortName evidence="6">eIF-6</shortName>
    </recommendedName>
</protein>
<evidence type="ECO:0000256" key="4">
    <source>
        <dbReference type="ARBA" id="ARBA00023242"/>
    </source>
</evidence>
<evidence type="ECO:0000256" key="5">
    <source>
        <dbReference type="ARBA" id="ARBA00062592"/>
    </source>
</evidence>